<dbReference type="SUPFAM" id="SSF51735">
    <property type="entry name" value="NAD(P)-binding Rossmann-fold domains"/>
    <property type="match status" value="1"/>
</dbReference>
<dbReference type="SMART" id="SM00881">
    <property type="entry name" value="CoA_binding"/>
    <property type="match status" value="1"/>
</dbReference>
<dbReference type="EMBL" id="FOKG01000002">
    <property type="protein sequence ID" value="SFA92246.1"/>
    <property type="molecule type" value="Genomic_DNA"/>
</dbReference>
<feature type="domain" description="CoA-binding" evidence="1">
    <location>
        <begin position="8"/>
        <end position="101"/>
    </location>
</feature>
<dbReference type="STRING" id="490629.SAMN05216266_102214"/>
<evidence type="ECO:0000313" key="3">
    <source>
        <dbReference type="Proteomes" id="UP000243799"/>
    </source>
</evidence>
<dbReference type="RefSeq" id="WP_091670338.1">
    <property type="nucleotide sequence ID" value="NZ_FOKG01000002.1"/>
</dbReference>
<dbReference type="Proteomes" id="UP000243799">
    <property type="component" value="Unassembled WGS sequence"/>
</dbReference>
<reference evidence="3" key="1">
    <citation type="submission" date="2016-10" db="EMBL/GenBank/DDBJ databases">
        <authorList>
            <person name="Varghese N."/>
            <person name="Submissions S."/>
        </authorList>
    </citation>
    <scope>NUCLEOTIDE SEQUENCE [LARGE SCALE GENOMIC DNA]</scope>
    <source>
        <strain evidence="3">CGMCC 4.3568</strain>
    </source>
</reference>
<dbReference type="PANTHER" id="PTHR33303">
    <property type="entry name" value="CYTOPLASMIC PROTEIN-RELATED"/>
    <property type="match status" value="1"/>
</dbReference>
<dbReference type="InterPro" id="IPR003781">
    <property type="entry name" value="CoA-bd"/>
</dbReference>
<dbReference type="PANTHER" id="PTHR33303:SF2">
    <property type="entry name" value="COA-BINDING DOMAIN-CONTAINING PROTEIN"/>
    <property type="match status" value="1"/>
</dbReference>
<dbReference type="OrthoDB" id="9804695at2"/>
<dbReference type="InterPro" id="IPR036291">
    <property type="entry name" value="NAD(P)-bd_dom_sf"/>
</dbReference>
<gene>
    <name evidence="2" type="ORF">SAMN05216266_102214</name>
</gene>
<evidence type="ECO:0000313" key="2">
    <source>
        <dbReference type="EMBL" id="SFA92246.1"/>
    </source>
</evidence>
<proteinExistence type="predicted"/>
<accession>A0A1I0WW35</accession>
<sequence>MNETAERILRQYRTIAVVGLSTNPDKAAHSVPAAMQAAGFRVIPVHPGAEEILGERAYRSLADVPEPVEVVEVFRPSPEAADVARQAVQVGAKALWLQQGIASAEARAIAEEAGLDYVEDICMAVVRSIAQIRKD</sequence>
<dbReference type="Pfam" id="PF13380">
    <property type="entry name" value="CoA_binding_2"/>
    <property type="match status" value="1"/>
</dbReference>
<protein>
    <recommendedName>
        <fullName evidence="1">CoA-binding domain-containing protein</fullName>
    </recommendedName>
</protein>
<evidence type="ECO:0000259" key="1">
    <source>
        <dbReference type="SMART" id="SM00881"/>
    </source>
</evidence>
<name>A0A1I0WW35_9PSEU</name>
<dbReference type="Gene3D" id="3.40.50.720">
    <property type="entry name" value="NAD(P)-binding Rossmann-like Domain"/>
    <property type="match status" value="1"/>
</dbReference>
<keyword evidence="3" id="KW-1185">Reference proteome</keyword>
<dbReference type="AlphaFoldDB" id="A0A1I0WW35"/>
<organism evidence="2 3">
    <name type="scientific">Amycolatopsis marina</name>
    <dbReference type="NCBI Taxonomy" id="490629"/>
    <lineage>
        <taxon>Bacteria</taxon>
        <taxon>Bacillati</taxon>
        <taxon>Actinomycetota</taxon>
        <taxon>Actinomycetes</taxon>
        <taxon>Pseudonocardiales</taxon>
        <taxon>Pseudonocardiaceae</taxon>
        <taxon>Amycolatopsis</taxon>
    </lineage>
</organism>